<dbReference type="Gene3D" id="3.40.50.1820">
    <property type="entry name" value="alpha/beta hydrolase"/>
    <property type="match status" value="1"/>
</dbReference>
<accession>A0A1I2L6V8</accession>
<dbReference type="OrthoDB" id="3670437at2"/>
<feature type="transmembrane region" description="Helical" evidence="1">
    <location>
        <begin position="38"/>
        <end position="60"/>
    </location>
</feature>
<sequence>MGLTSRTFAVTLLVVAVAAVAGAVLLWPRVRGPRPLRVAARVGMIVLCQVTAIFVVMVTVNNENGFYASWDDLLGNANSGGGKPLAGPGPTPTPTKPDYRVKFASYSQGFEKASVRGWKSGTKGDVIVWTPPQYKKAEYAHTRFPVIEVLHGIPGTPHSFLRGMRLGRIMQNEITAGRAEPAILVLPTITPDRVNTGCADVPGKSHVSTWLTDDVVQTIAHNFRTLPAPRGWAVMGISTGGYCAARLALEHPDRFAAGAAMAPDNPEQAARGARSPVWLARNTNPDVQILVESSKQDPESPPKFADWITSACHPPTVVTTLRIDNGGHNWKTWAGMFPAAFTWVSGRIEAPRAVPLAPSAAP</sequence>
<dbReference type="Proteomes" id="UP000199323">
    <property type="component" value="Unassembled WGS sequence"/>
</dbReference>
<feature type="transmembrane region" description="Helical" evidence="1">
    <location>
        <begin position="6"/>
        <end position="26"/>
    </location>
</feature>
<dbReference type="STRING" id="380248.SAMN05216251_12658"/>
<dbReference type="InterPro" id="IPR050583">
    <property type="entry name" value="Mycobacterial_A85_antigen"/>
</dbReference>
<dbReference type="PANTHER" id="PTHR48098">
    <property type="entry name" value="ENTEROCHELIN ESTERASE-RELATED"/>
    <property type="match status" value="1"/>
</dbReference>
<keyword evidence="1" id="KW-1133">Transmembrane helix</keyword>
<keyword evidence="1" id="KW-0472">Membrane</keyword>
<dbReference type="InterPro" id="IPR029058">
    <property type="entry name" value="AB_hydrolase_fold"/>
</dbReference>
<keyword evidence="1" id="KW-0812">Transmembrane</keyword>
<protein>
    <submittedName>
        <fullName evidence="2">Putative esterase</fullName>
    </submittedName>
</protein>
<name>A0A1I2L6V8_9ACTN</name>
<dbReference type="PANTHER" id="PTHR48098:SF1">
    <property type="entry name" value="DIACYLGLYCEROL ACYLTRANSFERASE_MYCOLYLTRANSFERASE AG85A"/>
    <property type="match status" value="1"/>
</dbReference>
<evidence type="ECO:0000313" key="2">
    <source>
        <dbReference type="EMBL" id="SFF73187.1"/>
    </source>
</evidence>
<evidence type="ECO:0000313" key="3">
    <source>
        <dbReference type="Proteomes" id="UP000199323"/>
    </source>
</evidence>
<gene>
    <name evidence="2" type="ORF">SAMN05216251_12658</name>
</gene>
<evidence type="ECO:0000256" key="1">
    <source>
        <dbReference type="SAM" id="Phobius"/>
    </source>
</evidence>
<dbReference type="AlphaFoldDB" id="A0A1I2L6V8"/>
<reference evidence="2 3" key="1">
    <citation type="submission" date="2016-10" db="EMBL/GenBank/DDBJ databases">
        <authorList>
            <person name="de Groot N.N."/>
        </authorList>
    </citation>
    <scope>NUCLEOTIDE SEQUENCE [LARGE SCALE GENOMIC DNA]</scope>
    <source>
        <strain evidence="2 3">CGMCC 4.3510</strain>
    </source>
</reference>
<keyword evidence="3" id="KW-1185">Reference proteome</keyword>
<dbReference type="EMBL" id="FONG01000026">
    <property type="protein sequence ID" value="SFF73187.1"/>
    <property type="molecule type" value="Genomic_DNA"/>
</dbReference>
<organism evidence="2 3">
    <name type="scientific">Actinacidiphila alni</name>
    <dbReference type="NCBI Taxonomy" id="380248"/>
    <lineage>
        <taxon>Bacteria</taxon>
        <taxon>Bacillati</taxon>
        <taxon>Actinomycetota</taxon>
        <taxon>Actinomycetes</taxon>
        <taxon>Kitasatosporales</taxon>
        <taxon>Streptomycetaceae</taxon>
        <taxon>Actinacidiphila</taxon>
    </lineage>
</organism>
<dbReference type="SUPFAM" id="SSF53474">
    <property type="entry name" value="alpha/beta-Hydrolases"/>
    <property type="match status" value="1"/>
</dbReference>
<dbReference type="InterPro" id="IPR000801">
    <property type="entry name" value="Esterase-like"/>
</dbReference>
<dbReference type="GO" id="GO:0016747">
    <property type="term" value="F:acyltransferase activity, transferring groups other than amino-acyl groups"/>
    <property type="evidence" value="ECO:0007669"/>
    <property type="project" value="TreeGrafter"/>
</dbReference>
<proteinExistence type="predicted"/>
<dbReference type="RefSeq" id="WP_093717124.1">
    <property type="nucleotide sequence ID" value="NZ_FONG01000026.1"/>
</dbReference>
<dbReference type="Pfam" id="PF00756">
    <property type="entry name" value="Esterase"/>
    <property type="match status" value="1"/>
</dbReference>